<evidence type="ECO:0000313" key="3">
    <source>
        <dbReference type="EMBL" id="MBC3861558.1"/>
    </source>
</evidence>
<dbReference type="GO" id="GO:0015288">
    <property type="term" value="F:porin activity"/>
    <property type="evidence" value="ECO:0007669"/>
    <property type="project" value="InterPro"/>
</dbReference>
<accession>A0A923HFR0</accession>
<comment type="caution">
    <text evidence="3">The sequence shown here is derived from an EMBL/GenBank/DDBJ whole genome shotgun (WGS) entry which is preliminary data.</text>
</comment>
<dbReference type="Pfam" id="PF04966">
    <property type="entry name" value="OprB"/>
    <property type="match status" value="1"/>
</dbReference>
<gene>
    <name evidence="3" type="ORF">H8K32_05545</name>
</gene>
<sequence>MLALALHAHADEAAPALPPQADETWAVHGQVTTILQQHPRFTSPYSGPQSMDPNGRQEETTDVTLFAGTKLWRNAELWINAEIDQGFGLSHSFGAAGFPSGGAYKEGANMPYLRMPRLFVRQVFPLSGEQVAVEAGANQLASTHSADNVTLTFGKMAVVDIFDNNTYAHDPRSDFLNWAMIDGGALDYAADMWGYTYGVAAEWNQGNWTWRNGIYQMSLVPNGKITGIDFHQFEFITEVEERHQLAGHPGKLKLLAYLNHASMSKYSDAVQSAIANNTTPDVAANRHYASNYGFVLNGEQELTSDIGAFARFSKTPGDKEVYEFTDISQGFSAGIQIKGDRWGRHDDTIGLAIARNSISGDAQRYFKAGGLGVLIGDGTLNYGAENILETYYAIRVHPHATITIDYQQIKNPSYNMDRGPINVYGLRFHTDI</sequence>
<reference evidence="3" key="1">
    <citation type="submission" date="2020-08" db="EMBL/GenBank/DDBJ databases">
        <title>Novel species isolated from subtropical streams in China.</title>
        <authorList>
            <person name="Lu H."/>
        </authorList>
    </citation>
    <scope>NUCLEOTIDE SEQUENCE</scope>
    <source>
        <strain evidence="3">KACC 12607</strain>
    </source>
</reference>
<organism evidence="3 4">
    <name type="scientific">Undibacterium jejuense</name>
    <dbReference type="NCBI Taxonomy" id="1344949"/>
    <lineage>
        <taxon>Bacteria</taxon>
        <taxon>Pseudomonadati</taxon>
        <taxon>Pseudomonadota</taxon>
        <taxon>Betaproteobacteria</taxon>
        <taxon>Burkholderiales</taxon>
        <taxon>Oxalobacteraceae</taxon>
        <taxon>Undibacterium</taxon>
    </lineage>
</organism>
<evidence type="ECO:0000256" key="2">
    <source>
        <dbReference type="RuleBase" id="RU363072"/>
    </source>
</evidence>
<keyword evidence="4" id="KW-1185">Reference proteome</keyword>
<evidence type="ECO:0000256" key="1">
    <source>
        <dbReference type="ARBA" id="ARBA00008769"/>
    </source>
</evidence>
<dbReference type="GO" id="GO:0008643">
    <property type="term" value="P:carbohydrate transport"/>
    <property type="evidence" value="ECO:0007669"/>
    <property type="project" value="InterPro"/>
</dbReference>
<proteinExistence type="inferred from homology"/>
<comment type="similarity">
    <text evidence="1 2">Belongs to the OprB family.</text>
</comment>
<dbReference type="Gene3D" id="2.40.160.180">
    <property type="entry name" value="Carbohydrate-selective porin OprB"/>
    <property type="match status" value="1"/>
</dbReference>
<dbReference type="InterPro" id="IPR007049">
    <property type="entry name" value="Carb-sel_porin_OprB"/>
</dbReference>
<evidence type="ECO:0000313" key="4">
    <source>
        <dbReference type="Proteomes" id="UP000634011"/>
    </source>
</evidence>
<dbReference type="InterPro" id="IPR038673">
    <property type="entry name" value="OprB_sf"/>
</dbReference>
<dbReference type="EMBL" id="JACOFV010000004">
    <property type="protein sequence ID" value="MBC3861558.1"/>
    <property type="molecule type" value="Genomic_DNA"/>
</dbReference>
<protein>
    <submittedName>
        <fullName evidence="3">Carbohydrate porin</fullName>
    </submittedName>
</protein>
<dbReference type="GO" id="GO:0016020">
    <property type="term" value="C:membrane"/>
    <property type="evidence" value="ECO:0007669"/>
    <property type="project" value="InterPro"/>
</dbReference>
<name>A0A923HFR0_9BURK</name>
<dbReference type="AlphaFoldDB" id="A0A923HFR0"/>
<dbReference type="Proteomes" id="UP000634011">
    <property type="component" value="Unassembled WGS sequence"/>
</dbReference>